<dbReference type="InterPro" id="IPR023799">
    <property type="entry name" value="RbfA_dom_sf"/>
</dbReference>
<reference evidence="3 4" key="1">
    <citation type="submission" date="2019-07" db="EMBL/GenBank/DDBJ databases">
        <title>Deinococcus detaillus sp. nov., isolated from humus soil in Antarctica.</title>
        <authorList>
            <person name="Zhang K."/>
        </authorList>
    </citation>
    <scope>NUCLEOTIDE SEQUENCE [LARGE SCALE GENOMIC DNA]</scope>
    <source>
        <strain evidence="3 4">H1</strain>
    </source>
</reference>
<dbReference type="Gene3D" id="3.30.300.20">
    <property type="match status" value="1"/>
</dbReference>
<dbReference type="PANTHER" id="PTHR33515:SF1">
    <property type="entry name" value="RIBOSOME-BINDING FACTOR A, CHLOROPLASTIC-RELATED"/>
    <property type="match status" value="1"/>
</dbReference>
<keyword evidence="2" id="KW-0963">Cytoplasm</keyword>
<dbReference type="EMBL" id="VKDB01000003">
    <property type="protein sequence ID" value="TSA87226.1"/>
    <property type="molecule type" value="Genomic_DNA"/>
</dbReference>
<dbReference type="GO" id="GO:0030490">
    <property type="term" value="P:maturation of SSU-rRNA"/>
    <property type="evidence" value="ECO:0007669"/>
    <property type="project" value="UniProtKB-UniRule"/>
</dbReference>
<proteinExistence type="inferred from homology"/>
<dbReference type="InterPro" id="IPR015946">
    <property type="entry name" value="KH_dom-like_a/b"/>
</dbReference>
<evidence type="ECO:0000313" key="3">
    <source>
        <dbReference type="EMBL" id="TSA87226.1"/>
    </source>
</evidence>
<dbReference type="PANTHER" id="PTHR33515">
    <property type="entry name" value="RIBOSOME-BINDING FACTOR A, CHLOROPLASTIC-RELATED"/>
    <property type="match status" value="1"/>
</dbReference>
<evidence type="ECO:0000256" key="2">
    <source>
        <dbReference type="HAMAP-Rule" id="MF_00003"/>
    </source>
</evidence>
<comment type="caution">
    <text evidence="3">The sequence shown here is derived from an EMBL/GenBank/DDBJ whole genome shotgun (WGS) entry which is preliminary data.</text>
</comment>
<name>A0A553V456_9DEIO</name>
<organism evidence="3 4">
    <name type="scientific">Deinococcus detaillensis</name>
    <dbReference type="NCBI Taxonomy" id="2592048"/>
    <lineage>
        <taxon>Bacteria</taxon>
        <taxon>Thermotogati</taxon>
        <taxon>Deinococcota</taxon>
        <taxon>Deinococci</taxon>
        <taxon>Deinococcales</taxon>
        <taxon>Deinococcaceae</taxon>
        <taxon>Deinococcus</taxon>
    </lineage>
</organism>
<evidence type="ECO:0000256" key="1">
    <source>
        <dbReference type="ARBA" id="ARBA00022517"/>
    </source>
</evidence>
<dbReference type="GO" id="GO:0043024">
    <property type="term" value="F:ribosomal small subunit binding"/>
    <property type="evidence" value="ECO:0007669"/>
    <property type="project" value="TreeGrafter"/>
</dbReference>
<accession>A0A553V456</accession>
<dbReference type="InterPro" id="IPR000238">
    <property type="entry name" value="RbfA"/>
</dbReference>
<keyword evidence="4" id="KW-1185">Reference proteome</keyword>
<dbReference type="OrthoDB" id="70336at2"/>
<dbReference type="RefSeq" id="WP_143719770.1">
    <property type="nucleotide sequence ID" value="NZ_VKDB01000003.1"/>
</dbReference>
<dbReference type="NCBIfam" id="TIGR00082">
    <property type="entry name" value="rbfA"/>
    <property type="match status" value="1"/>
</dbReference>
<keyword evidence="1 2" id="KW-0690">Ribosome biogenesis</keyword>
<evidence type="ECO:0000313" key="4">
    <source>
        <dbReference type="Proteomes" id="UP000316092"/>
    </source>
</evidence>
<comment type="similarity">
    <text evidence="2">Belongs to the RbfA family.</text>
</comment>
<protein>
    <recommendedName>
        <fullName evidence="2">Ribosome-binding factor A</fullName>
    </recommendedName>
</protein>
<dbReference type="GO" id="GO:0005829">
    <property type="term" value="C:cytosol"/>
    <property type="evidence" value="ECO:0007669"/>
    <property type="project" value="TreeGrafter"/>
</dbReference>
<comment type="subunit">
    <text evidence="2">Monomer. Binds 30S ribosomal subunits, but not 50S ribosomal subunits or 70S ribosomes.</text>
</comment>
<gene>
    <name evidence="2 3" type="primary">rbfA</name>
    <name evidence="3" type="ORF">FNU79_04880</name>
</gene>
<sequence>MRPEQLESQLLRVLSDAIGELSDPRIPMIVTVEAVSLTPDFVQARVYISSMGDMEGLLDALHNARGHLQRQVAQAVKMRRTPLLEFFAADDRKW</sequence>
<dbReference type="Proteomes" id="UP000316092">
    <property type="component" value="Unassembled WGS sequence"/>
</dbReference>
<comment type="subcellular location">
    <subcellularLocation>
        <location evidence="2">Cytoplasm</location>
    </subcellularLocation>
</comment>
<comment type="function">
    <text evidence="2">One of several proteins that assist in the late maturation steps of the functional core of the 30S ribosomal subunit. Associates with free 30S ribosomal subunits (but not with 30S subunits that are part of 70S ribosomes or polysomes). Required for efficient processing of 16S rRNA. May interact with the 5'-terminal helix region of 16S rRNA.</text>
</comment>
<dbReference type="SUPFAM" id="SSF89919">
    <property type="entry name" value="Ribosome-binding factor A, RbfA"/>
    <property type="match status" value="1"/>
</dbReference>
<dbReference type="AlphaFoldDB" id="A0A553V456"/>
<dbReference type="Pfam" id="PF02033">
    <property type="entry name" value="RBFA"/>
    <property type="match status" value="1"/>
</dbReference>
<dbReference type="HAMAP" id="MF_00003">
    <property type="entry name" value="RbfA"/>
    <property type="match status" value="1"/>
</dbReference>